<organism evidence="2 3">
    <name type="scientific">Xanthomonas chitinilytica</name>
    <dbReference type="NCBI Taxonomy" id="2989819"/>
    <lineage>
        <taxon>Bacteria</taxon>
        <taxon>Pseudomonadati</taxon>
        <taxon>Pseudomonadota</taxon>
        <taxon>Gammaproteobacteria</taxon>
        <taxon>Lysobacterales</taxon>
        <taxon>Lysobacteraceae</taxon>
        <taxon>Xanthomonas</taxon>
    </lineage>
</organism>
<dbReference type="RefSeq" id="WP_265128320.1">
    <property type="nucleotide sequence ID" value="NZ_JAPCHY010000010.1"/>
</dbReference>
<feature type="signal peptide" evidence="1">
    <location>
        <begin position="1"/>
        <end position="25"/>
    </location>
</feature>
<keyword evidence="3" id="KW-1185">Reference proteome</keyword>
<evidence type="ECO:0000313" key="3">
    <source>
        <dbReference type="Proteomes" id="UP001209922"/>
    </source>
</evidence>
<proteinExistence type="predicted"/>
<dbReference type="EMBL" id="JAPCHY010000010">
    <property type="protein sequence ID" value="MCW4473336.1"/>
    <property type="molecule type" value="Genomic_DNA"/>
</dbReference>
<evidence type="ECO:0000256" key="1">
    <source>
        <dbReference type="SAM" id="SignalP"/>
    </source>
</evidence>
<accession>A0ABT3JXY1</accession>
<evidence type="ECO:0008006" key="4">
    <source>
        <dbReference type="Google" id="ProtNLM"/>
    </source>
</evidence>
<dbReference type="Proteomes" id="UP001209922">
    <property type="component" value="Unassembled WGS sequence"/>
</dbReference>
<keyword evidence="1" id="KW-0732">Signal</keyword>
<evidence type="ECO:0000313" key="2">
    <source>
        <dbReference type="EMBL" id="MCW4473336.1"/>
    </source>
</evidence>
<name>A0ABT3JXY1_9XANT</name>
<comment type="caution">
    <text evidence="2">The sequence shown here is derived from an EMBL/GenBank/DDBJ whole genome shotgun (WGS) entry which is preliminary data.</text>
</comment>
<protein>
    <recommendedName>
        <fullName evidence="4">Lipoprotein</fullName>
    </recommendedName>
</protein>
<gene>
    <name evidence="2" type="ORF">OK345_12565</name>
</gene>
<feature type="chain" id="PRO_5045446960" description="Lipoprotein" evidence="1">
    <location>
        <begin position="26"/>
        <end position="261"/>
    </location>
</feature>
<sequence length="261" mass="27895">MPDALRSLLALALLGTLLPACTGTAAGSAGIGEEAPVADLPPIHVEQTAELLVEGDNQARAFYRQTVDACEAGGLPTRRLSPAEVEKIGTTRYEMWFTGDAEIFRTRSWEVASDGPAGSCLFRLEETGSYESESRTTRIAIDLATGVRQQSAQAPDALLRYPIAAEDDAVAPGFNGPSERSVAGQPCREWVSTLTGDRQCLWAAGRQWGFGSTALNDHRPGPDHIVLEQQPGNGNGYRVTTQVMTVGQPFELPAPAQEGSR</sequence>
<reference evidence="2 3" key="1">
    <citation type="submission" date="2022-10" db="EMBL/GenBank/DDBJ databases">
        <title>Xanthomonas sp. H13-6.</title>
        <authorList>
            <person name="Liu X."/>
            <person name="Deng Z."/>
            <person name="Jiang Y."/>
            <person name="Yu T."/>
            <person name="Ai J."/>
        </authorList>
    </citation>
    <scope>NUCLEOTIDE SEQUENCE [LARGE SCALE GENOMIC DNA]</scope>
    <source>
        <strain evidence="2 3">H13-6</strain>
    </source>
</reference>